<dbReference type="PANTHER" id="PTHR47718">
    <property type="entry name" value="OS01G0519700 PROTEIN"/>
    <property type="match status" value="1"/>
</dbReference>
<organism evidence="3 4">
    <name type="scientific">Lupinus albus</name>
    <name type="common">White lupine</name>
    <name type="synonym">Lupinus termis</name>
    <dbReference type="NCBI Taxonomy" id="3870"/>
    <lineage>
        <taxon>Eukaryota</taxon>
        <taxon>Viridiplantae</taxon>
        <taxon>Streptophyta</taxon>
        <taxon>Embryophyta</taxon>
        <taxon>Tracheophyta</taxon>
        <taxon>Spermatophyta</taxon>
        <taxon>Magnoliopsida</taxon>
        <taxon>eudicotyledons</taxon>
        <taxon>Gunneridae</taxon>
        <taxon>Pentapetalae</taxon>
        <taxon>rosids</taxon>
        <taxon>fabids</taxon>
        <taxon>Fabales</taxon>
        <taxon>Fabaceae</taxon>
        <taxon>Papilionoideae</taxon>
        <taxon>50 kb inversion clade</taxon>
        <taxon>genistoids sensu lato</taxon>
        <taxon>core genistoids</taxon>
        <taxon>Genisteae</taxon>
        <taxon>Lupinus</taxon>
    </lineage>
</organism>
<evidence type="ECO:0000259" key="2">
    <source>
        <dbReference type="Pfam" id="PF10551"/>
    </source>
</evidence>
<dbReference type="Pfam" id="PF10551">
    <property type="entry name" value="MULE"/>
    <property type="match status" value="1"/>
</dbReference>
<reference evidence="4" key="1">
    <citation type="journal article" date="2020" name="Nat. Commun.">
        <title>Genome sequence of the cluster root forming white lupin.</title>
        <authorList>
            <person name="Hufnagel B."/>
            <person name="Marques A."/>
            <person name="Soriano A."/>
            <person name="Marques L."/>
            <person name="Divol F."/>
            <person name="Doumas P."/>
            <person name="Sallet E."/>
            <person name="Mancinotti D."/>
            <person name="Carrere S."/>
            <person name="Marande W."/>
            <person name="Arribat S."/>
            <person name="Keller J."/>
            <person name="Huneau C."/>
            <person name="Blein T."/>
            <person name="Aime D."/>
            <person name="Laguerre M."/>
            <person name="Taylor J."/>
            <person name="Schubert V."/>
            <person name="Nelson M."/>
            <person name="Geu-Flores F."/>
            <person name="Crespi M."/>
            <person name="Gallardo-Guerrero K."/>
            <person name="Delaux P.-M."/>
            <person name="Salse J."/>
            <person name="Berges H."/>
            <person name="Guyot R."/>
            <person name="Gouzy J."/>
            <person name="Peret B."/>
        </authorList>
    </citation>
    <scope>NUCLEOTIDE SEQUENCE [LARGE SCALE GENOMIC DNA]</scope>
    <source>
        <strain evidence="4">cv. Amiga</strain>
    </source>
</reference>
<dbReference type="OrthoDB" id="2402896at2759"/>
<dbReference type="AlphaFoldDB" id="A0A6A4PZP9"/>
<feature type="domain" description="MULE transposase" evidence="2">
    <location>
        <begin position="255"/>
        <end position="349"/>
    </location>
</feature>
<proteinExistence type="predicted"/>
<dbReference type="InterPro" id="IPR018289">
    <property type="entry name" value="MULE_transposase_dom"/>
</dbReference>
<gene>
    <name evidence="3" type="ORF">Lalb_Chr09g0328211</name>
</gene>
<sequence length="427" mass="50167">MVWKMEEKGSSNYIFLLHNMDAATTSHFQCAIPSDNTEDEVTEKDIVPYVGMEFETEDHAYKFYNMYVGFIDFSIRKDWRNTRKLDKDIVIARRFVCFKEGLKRKKDQEEIKPRKDIRTGCLAQMTIGRESNGKYVVKSFANEHNHDLATPKSRHKLPSQRRISTAQVAEVELASRSGRENVGFISKDVSNLLSSKRMKEMEEGETYTPLHYFKAKQTENQSFFYEIQLDVNHEITNIFWADAKMVVDYTYFGDVVCFDTTYRTNKDLRPFAPFIGFNHHRESVLFGAALLYDETSESFEWLFKTFLKAMCGKQPKTIFTDQDAVMAKAVGNVFPESYHRLCLWHLFQNALKKVNHAFQNSDSFAVELRSCIYDFEYEEDFIKSWQSLLDKNNLLQNKWMGDLFKLKEKWALVYGEILFQPVLRQHN</sequence>
<dbReference type="Proteomes" id="UP000447434">
    <property type="component" value="Chromosome 9"/>
</dbReference>
<feature type="domain" description="FAR1" evidence="1">
    <location>
        <begin position="62"/>
        <end position="149"/>
    </location>
</feature>
<evidence type="ECO:0000313" key="3">
    <source>
        <dbReference type="EMBL" id="KAE9607265.1"/>
    </source>
</evidence>
<evidence type="ECO:0000259" key="1">
    <source>
        <dbReference type="Pfam" id="PF03101"/>
    </source>
</evidence>
<comment type="caution">
    <text evidence="3">The sequence shown here is derived from an EMBL/GenBank/DDBJ whole genome shotgun (WGS) entry which is preliminary data.</text>
</comment>
<dbReference type="PANTHER" id="PTHR47718:SF8">
    <property type="entry name" value="PROTEIN FAR1-RELATED SEQUENCE"/>
    <property type="match status" value="1"/>
</dbReference>
<protein>
    <submittedName>
        <fullName evidence="3">Putative transcription factor FAR family</fullName>
    </submittedName>
</protein>
<keyword evidence="4" id="KW-1185">Reference proteome</keyword>
<dbReference type="InterPro" id="IPR004330">
    <property type="entry name" value="FAR1_DNA_bnd_dom"/>
</dbReference>
<name>A0A6A4PZP9_LUPAL</name>
<evidence type="ECO:0000313" key="4">
    <source>
        <dbReference type="Proteomes" id="UP000447434"/>
    </source>
</evidence>
<accession>A0A6A4PZP9</accession>
<dbReference type="EMBL" id="WOCE01000009">
    <property type="protein sequence ID" value="KAE9607265.1"/>
    <property type="molecule type" value="Genomic_DNA"/>
</dbReference>
<dbReference type="Pfam" id="PF03101">
    <property type="entry name" value="FAR1"/>
    <property type="match status" value="1"/>
</dbReference>